<keyword evidence="6" id="KW-0833">Ubl conjugation pathway</keyword>
<feature type="region of interest" description="Disordered" evidence="8">
    <location>
        <begin position="801"/>
        <end position="828"/>
    </location>
</feature>
<dbReference type="SUPFAM" id="SSF57850">
    <property type="entry name" value="RING/U-box"/>
    <property type="match status" value="2"/>
</dbReference>
<keyword evidence="7" id="KW-0862">Zinc</keyword>
<dbReference type="EMBL" id="JAOAOG010000026">
    <property type="protein sequence ID" value="KAJ6254133.1"/>
    <property type="molecule type" value="Genomic_DNA"/>
</dbReference>
<evidence type="ECO:0000256" key="6">
    <source>
        <dbReference type="ARBA" id="ARBA00022786"/>
    </source>
</evidence>
<feature type="compositionally biased region" description="Basic and acidic residues" evidence="8">
    <location>
        <begin position="184"/>
        <end position="205"/>
    </location>
</feature>
<evidence type="ECO:0000256" key="1">
    <source>
        <dbReference type="ARBA" id="ARBA00004906"/>
    </source>
</evidence>
<evidence type="ECO:0000256" key="3">
    <source>
        <dbReference type="ARBA" id="ARBA00022723"/>
    </source>
</evidence>
<feature type="compositionally biased region" description="Basic and acidic residues" evidence="8">
    <location>
        <begin position="61"/>
        <end position="92"/>
    </location>
</feature>
<feature type="domain" description="RING-type" evidence="9">
    <location>
        <begin position="565"/>
        <end position="781"/>
    </location>
</feature>
<dbReference type="InterPro" id="IPR047544">
    <property type="entry name" value="RING-HC_RBR_RNF216"/>
</dbReference>
<keyword evidence="4" id="KW-0677">Repeat</keyword>
<feature type="compositionally biased region" description="Basic residues" evidence="8">
    <location>
        <begin position="439"/>
        <end position="450"/>
    </location>
</feature>
<dbReference type="InterPro" id="IPR047545">
    <property type="entry name" value="BRcat_RBR_RNF216"/>
</dbReference>
<evidence type="ECO:0000256" key="7">
    <source>
        <dbReference type="ARBA" id="ARBA00022833"/>
    </source>
</evidence>
<dbReference type="SMART" id="SM00647">
    <property type="entry name" value="IBR"/>
    <property type="match status" value="1"/>
</dbReference>
<feature type="compositionally biased region" description="Basic and acidic residues" evidence="8">
    <location>
        <begin position="101"/>
        <end position="114"/>
    </location>
</feature>
<feature type="region of interest" description="Disordered" evidence="8">
    <location>
        <begin position="32"/>
        <end position="272"/>
    </location>
</feature>
<evidence type="ECO:0000313" key="11">
    <source>
        <dbReference type="Proteomes" id="UP001150062"/>
    </source>
</evidence>
<comment type="pathway">
    <text evidence="1">Protein modification; protein ubiquitination.</text>
</comment>
<feature type="compositionally biased region" description="Basic residues" evidence="8">
    <location>
        <begin position="231"/>
        <end position="248"/>
    </location>
</feature>
<dbReference type="InterPro" id="IPR051628">
    <property type="entry name" value="LUBAC_E3_Ligases"/>
</dbReference>
<dbReference type="InterPro" id="IPR002867">
    <property type="entry name" value="IBR_dom"/>
</dbReference>
<dbReference type="PANTHER" id="PTHR22770:SF47">
    <property type="entry name" value="E3 UBIQUITIN-PROTEIN LIGASE RNF216"/>
    <property type="match status" value="1"/>
</dbReference>
<reference evidence="10" key="1">
    <citation type="submission" date="2022-08" db="EMBL/GenBank/DDBJ databases">
        <title>Novel sulfate-reducing endosymbionts in the free-living metamonad Anaeramoeba.</title>
        <authorList>
            <person name="Jerlstrom-Hultqvist J."/>
            <person name="Cepicka I."/>
            <person name="Gallot-Lavallee L."/>
            <person name="Salas-Leiva D."/>
            <person name="Curtis B.A."/>
            <person name="Zahonova K."/>
            <person name="Pipaliya S."/>
            <person name="Dacks J."/>
            <person name="Roger A.J."/>
        </authorList>
    </citation>
    <scope>NUCLEOTIDE SEQUENCE</scope>
    <source>
        <strain evidence="10">Schooner1</strain>
    </source>
</reference>
<evidence type="ECO:0000256" key="5">
    <source>
        <dbReference type="ARBA" id="ARBA00022771"/>
    </source>
</evidence>
<sequence>MRRWKRLFLKNTLPTFPKKILILGIRGFQNSTKNKQNENKKKENTENCQEKCFVDHSNQLKNEKENQAVSVKERNKEKKEIKKESNEENKKENIKKKKIQKERLKEQQEKESSIKHKKKQSVGKKNEKENDNDQEKEKEKEKESKEQKNKKGNLKKQKIQKERLKEQKEKESSIKHKKKQSIGKKNEKENDNDQEKKQESKEQKNKKGNLKKQKNQKERLKEQKEKENNKKLKSKKHSFGKINQKQKQKQKETKKEKKKKKKKRKKLNQKRNKLKSIEEEILADLVNSFPDLPNDLLQDLVHNTSDDLKKKPEKFKKKIKKFLNNTTQTDQINATRFDKENIINSLTERVISILPDIDQNYVHKLINSKLNLTKLKKNKNLEKEKEKKDKNNLLQSSKINTKKENDLFKKLMDIILSKRSYPKKNKNKKKNRRNDQERKKKKKKQKKKKNWYTAHGYINKRYKKQAFKTLKNDFNQYPSSVIRKIFKVNKYYYSPTYLQLSKVEATFESFTPRQIKKINKHHLSSRMKREIYFIKKENRKMKMKKEEVNGSGQDKKKLDQNDNIGESVCSCCYVSYNVDQIVSCKAGHLICVNCLNGTVKYAIGMRKNEIKCPTAETNCVETFSNRVLVNNVPKKVLNLFERLVQESEISLAGIKHLKKCPFCNYAVIIRNPNKRTLECMNPKCLKDSCLRCGNEAHKGKSCEQVKKQKNIGLRTYMEEELTKALLRTCNKCGQKYFKNEGCNKIDCSHCGEIMCYICGESINKETYDHFSNEGSICKLWTTKKEDQERVRNAKINAKKKVRKIMRKRAMQEREKRSKKQQEYIFEKN</sequence>
<keyword evidence="11" id="KW-1185">Reference proteome</keyword>
<comment type="caution">
    <text evidence="10">The sequence shown here is derived from an EMBL/GenBank/DDBJ whole genome shotgun (WGS) entry which is preliminary data.</text>
</comment>
<feature type="region of interest" description="Disordered" evidence="8">
    <location>
        <begin position="419"/>
        <end position="451"/>
    </location>
</feature>
<feature type="compositionally biased region" description="Basic and acidic residues" evidence="8">
    <location>
        <begin position="124"/>
        <end position="149"/>
    </location>
</feature>
<keyword evidence="2" id="KW-0808">Transferase</keyword>
<dbReference type="PANTHER" id="PTHR22770">
    <property type="entry name" value="UBIQUITIN CONJUGATING ENZYME 7 INTERACTING PROTEIN-RELATED"/>
    <property type="match status" value="1"/>
</dbReference>
<gene>
    <name evidence="10" type="ORF">M0813_12691</name>
</gene>
<feature type="compositionally biased region" description="Basic residues" evidence="8">
    <location>
        <begin position="420"/>
        <end position="432"/>
    </location>
</feature>
<dbReference type="InterPro" id="IPR044066">
    <property type="entry name" value="TRIAD_supradom"/>
</dbReference>
<evidence type="ECO:0000313" key="10">
    <source>
        <dbReference type="EMBL" id="KAJ6254133.1"/>
    </source>
</evidence>
<organism evidence="10 11">
    <name type="scientific">Anaeramoeba flamelloides</name>
    <dbReference type="NCBI Taxonomy" id="1746091"/>
    <lineage>
        <taxon>Eukaryota</taxon>
        <taxon>Metamonada</taxon>
        <taxon>Anaeramoebidae</taxon>
        <taxon>Anaeramoeba</taxon>
    </lineage>
</organism>
<evidence type="ECO:0000256" key="4">
    <source>
        <dbReference type="ARBA" id="ARBA00022737"/>
    </source>
</evidence>
<dbReference type="Pfam" id="PF26191">
    <property type="entry name" value="RING-HC_RBR_RNF216"/>
    <property type="match status" value="1"/>
</dbReference>
<keyword evidence="3" id="KW-0479">Metal-binding</keyword>
<proteinExistence type="predicted"/>
<dbReference type="Proteomes" id="UP001150062">
    <property type="component" value="Unassembled WGS sequence"/>
</dbReference>
<name>A0ABQ8ZB86_9EUKA</name>
<feature type="compositionally biased region" description="Basic and acidic residues" evidence="8">
    <location>
        <begin position="159"/>
        <end position="174"/>
    </location>
</feature>
<evidence type="ECO:0000256" key="2">
    <source>
        <dbReference type="ARBA" id="ARBA00022679"/>
    </source>
</evidence>
<evidence type="ECO:0000256" key="8">
    <source>
        <dbReference type="SAM" id="MobiDB-lite"/>
    </source>
</evidence>
<dbReference type="CDD" id="cd20339">
    <property type="entry name" value="BRcat_RBR_RNF216"/>
    <property type="match status" value="1"/>
</dbReference>
<evidence type="ECO:0000259" key="9">
    <source>
        <dbReference type="PROSITE" id="PS51873"/>
    </source>
</evidence>
<feature type="compositionally biased region" description="Basic residues" evidence="8">
    <location>
        <begin position="256"/>
        <end position="272"/>
    </location>
</feature>
<feature type="compositionally biased region" description="Basic and acidic residues" evidence="8">
    <location>
        <begin position="35"/>
        <end position="54"/>
    </location>
</feature>
<keyword evidence="5" id="KW-0863">Zinc-finger</keyword>
<dbReference type="Pfam" id="PF26200">
    <property type="entry name" value="Rcat_RNF216"/>
    <property type="match status" value="1"/>
</dbReference>
<feature type="compositionally biased region" description="Basic and acidic residues" evidence="8">
    <location>
        <begin position="215"/>
        <end position="230"/>
    </location>
</feature>
<dbReference type="Gene3D" id="1.20.120.1750">
    <property type="match status" value="1"/>
</dbReference>
<feature type="compositionally biased region" description="Basic and acidic residues" evidence="8">
    <location>
        <begin position="809"/>
        <end position="828"/>
    </location>
</feature>
<accession>A0ABQ8ZB86</accession>
<dbReference type="PROSITE" id="PS51873">
    <property type="entry name" value="TRIAD"/>
    <property type="match status" value="1"/>
</dbReference>
<protein>
    <submittedName>
        <fullName evidence="10">E3 ubiquitin-protein ligase</fullName>
    </submittedName>
</protein>